<dbReference type="PANTHER" id="PTHR24302">
    <property type="entry name" value="CYTOCHROME P450 FAMILY 3"/>
    <property type="match status" value="1"/>
</dbReference>
<dbReference type="Proteomes" id="UP001164746">
    <property type="component" value="Chromosome 1"/>
</dbReference>
<dbReference type="PRINTS" id="PR00463">
    <property type="entry name" value="EP450I"/>
</dbReference>
<keyword evidence="3" id="KW-0479">Metal-binding</keyword>
<accession>A0ABY7D9A3</accession>
<evidence type="ECO:0000256" key="2">
    <source>
        <dbReference type="ARBA" id="ARBA00022617"/>
    </source>
</evidence>
<proteinExistence type="inferred from homology"/>
<dbReference type="PANTHER" id="PTHR24302:SF15">
    <property type="entry name" value="FATTY-ACID PEROXYGENASE"/>
    <property type="match status" value="1"/>
</dbReference>
<comment type="similarity">
    <text evidence="1">Belongs to the cytochrome P450 family.</text>
</comment>
<dbReference type="PRINTS" id="PR00385">
    <property type="entry name" value="P450"/>
</dbReference>
<evidence type="ECO:0000313" key="7">
    <source>
        <dbReference type="Proteomes" id="UP001164746"/>
    </source>
</evidence>
<keyword evidence="4" id="KW-0560">Oxidoreductase</keyword>
<name>A0ABY7D9A3_MYAAR</name>
<dbReference type="EMBL" id="CP111012">
    <property type="protein sequence ID" value="WAQ94222.1"/>
    <property type="molecule type" value="Genomic_DNA"/>
</dbReference>
<dbReference type="InterPro" id="IPR050705">
    <property type="entry name" value="Cytochrome_P450_3A"/>
</dbReference>
<evidence type="ECO:0000256" key="5">
    <source>
        <dbReference type="ARBA" id="ARBA00023004"/>
    </source>
</evidence>
<gene>
    <name evidence="6" type="ORF">MAR_006693</name>
</gene>
<sequence length="461" mass="53014">MHWGAKRKIVTTEQSTINELTAENLSLDNVRIREETKKIKLQMDLLLEQKNALISVKEMADAAKRLVIPTFQPVHPEVPYAEISYHWRNEQGPLTRGIEGSVLVSSINWSSYLCHIILVGFFTTSVWFEFVRNDFSGMGPYLQKCLDVFHEILDKKSQENPEGFDIDPVVRGYTIDVTCITGFGTEVSAQTDPNNPFNRHAKVALTFKPATSPMFLLYVFFPDVVGAFPKLFPMDFVPKDSLDFFIDASKSFIDERKKGHSKYKDLLQLMVNAHQDDEDDKTPNENRTQGLTDTEVIANSIMFMLAGFDTTASSIAWVLYDLALNPDVQEKLIEAIDEEIGENKLSYDNVFNMRYMDMVMSETLRIHPPAQRLNREASEDIEIKGLKIQKGMDCTYCPTILHFVEEYWDEPNKFNPERYRCPLRRHLAASTNLRSQFTCDWKEGSDVNPEISNMMKKRRAE</sequence>
<dbReference type="SUPFAM" id="SSF48264">
    <property type="entry name" value="Cytochrome P450"/>
    <property type="match status" value="1"/>
</dbReference>
<evidence type="ECO:0000256" key="3">
    <source>
        <dbReference type="ARBA" id="ARBA00022723"/>
    </source>
</evidence>
<evidence type="ECO:0000256" key="4">
    <source>
        <dbReference type="ARBA" id="ARBA00023002"/>
    </source>
</evidence>
<dbReference type="InterPro" id="IPR001128">
    <property type="entry name" value="Cyt_P450"/>
</dbReference>
<keyword evidence="5" id="KW-0408">Iron</keyword>
<dbReference type="InterPro" id="IPR036396">
    <property type="entry name" value="Cyt_P450_sf"/>
</dbReference>
<evidence type="ECO:0000313" key="6">
    <source>
        <dbReference type="EMBL" id="WAQ94222.1"/>
    </source>
</evidence>
<reference evidence="6" key="1">
    <citation type="submission" date="2022-11" db="EMBL/GenBank/DDBJ databases">
        <title>Centuries of genome instability and evolution in soft-shell clam transmissible cancer (bioRxiv).</title>
        <authorList>
            <person name="Hart S.F.M."/>
            <person name="Yonemitsu M.A."/>
            <person name="Giersch R.M."/>
            <person name="Beal B.F."/>
            <person name="Arriagada G."/>
            <person name="Davis B.W."/>
            <person name="Ostrander E.A."/>
            <person name="Goff S.P."/>
            <person name="Metzger M.J."/>
        </authorList>
    </citation>
    <scope>NUCLEOTIDE SEQUENCE</scope>
    <source>
        <strain evidence="6">MELC-2E11</strain>
        <tissue evidence="6">Siphon/mantle</tissue>
    </source>
</reference>
<dbReference type="InterPro" id="IPR002401">
    <property type="entry name" value="Cyt_P450_E_grp-I"/>
</dbReference>
<dbReference type="Pfam" id="PF00067">
    <property type="entry name" value="p450"/>
    <property type="match status" value="1"/>
</dbReference>
<evidence type="ECO:0000256" key="1">
    <source>
        <dbReference type="ARBA" id="ARBA00010617"/>
    </source>
</evidence>
<keyword evidence="7" id="KW-1185">Reference proteome</keyword>
<organism evidence="6 7">
    <name type="scientific">Mya arenaria</name>
    <name type="common">Soft-shell clam</name>
    <dbReference type="NCBI Taxonomy" id="6604"/>
    <lineage>
        <taxon>Eukaryota</taxon>
        <taxon>Metazoa</taxon>
        <taxon>Spiralia</taxon>
        <taxon>Lophotrochozoa</taxon>
        <taxon>Mollusca</taxon>
        <taxon>Bivalvia</taxon>
        <taxon>Autobranchia</taxon>
        <taxon>Heteroconchia</taxon>
        <taxon>Euheterodonta</taxon>
        <taxon>Imparidentia</taxon>
        <taxon>Neoheterodontei</taxon>
        <taxon>Myida</taxon>
        <taxon>Myoidea</taxon>
        <taxon>Myidae</taxon>
        <taxon>Mya</taxon>
    </lineage>
</organism>
<dbReference type="Gene3D" id="1.10.630.10">
    <property type="entry name" value="Cytochrome P450"/>
    <property type="match status" value="1"/>
</dbReference>
<protein>
    <submittedName>
        <fullName evidence="6">CP3AV-like protein</fullName>
    </submittedName>
</protein>
<keyword evidence="2" id="KW-0349">Heme</keyword>